<dbReference type="InterPro" id="IPR010917">
    <property type="entry name" value="TonB_rcpt_CS"/>
</dbReference>
<evidence type="ECO:0000256" key="11">
    <source>
        <dbReference type="RuleBase" id="RU003357"/>
    </source>
</evidence>
<dbReference type="InterPro" id="IPR036942">
    <property type="entry name" value="Beta-barrel_TonB_sf"/>
</dbReference>
<feature type="short sequence motif" description="TonB C-terminal box" evidence="10">
    <location>
        <begin position="998"/>
        <end position="1015"/>
    </location>
</feature>
<feature type="region of interest" description="Disordered" evidence="12">
    <location>
        <begin position="31"/>
        <end position="68"/>
    </location>
</feature>
<dbReference type="SUPFAM" id="SSF56935">
    <property type="entry name" value="Porins"/>
    <property type="match status" value="1"/>
</dbReference>
<dbReference type="EMBL" id="CP042306">
    <property type="protein sequence ID" value="QDZ07910.1"/>
    <property type="molecule type" value="Genomic_DNA"/>
</dbReference>
<sequence length="1015" mass="105315">MMMNARLCSRAALAVSTALASGLLAASPAYAQDSAPGGKPADAQTTAPADDQAAPSQPDIVVTGSAIPTPPDRLAVPVTIVDSASIQKSGVATNVLEILRKTVPAFSGRSSTGNANANNNNQRTAGGSSIQVRNLDTLVLVNGRRVAPSAISGVNGKVFVNVAEIPPDAIERVEVLTDGASAIYGSDAIGGVVNIILKSNYQGVQANVRYGGASGYNERSAGLTAGINIAKNVNITASASYSKSDPLYQNQRRFSSPFYSTGTAVPGSIGNFYLAPGVSSPTLGGGYASPATDPQYLNAGATVATAPGTGIGGTYDLSQFNTLLLGQEQTAIAVTLRADLTGDGAVQLFGDFQFARNDNFTRFIPVTLGVTVPAGAPFNPFTAATAVTFGSTANPPTYRTREDSYRGTIGFNGQVAALGKGGGWEVAYTHSENTIDQTIANIIYRNNLLPAVTGGFNSACVATAGGTFSRVTSLASGAAVCQPALDPFSRASAVNPASLTNVLTDEVIHGRSMIDTADAKLTGSFLKLPGGPIEFAIGGSWRREKISGAPNAMNYVHVDGTLATAVQSLTQGGLIVDPFKASRTVTAEFAELRIPLTSDSTNIPGFYNFDIVGAIRHENYSGIGSSTVPKIGFRWQPIAHQITIRGNYAKSFTAPSLYALGGPINFRTSQGPIGNAGIPGALNYTFNAEDGNNSNVKPAKSTSWSFGIVLKPDAIPGLKFDAEYNRVDVGGLPGGIGFNNIFSDVNLNGSNSLFYSNIALGNFPGLTGATNAAFATPGALGTYLANAANATSPNTFGNLYVVDRFTNLGITKVRSLNFTTSYDLSLGGAGTLSFLNQAAVLLSFRNQALPVTGSTVAPTQLAYRFDGYTTQGGGAQGTLPKLRMYTSLDWSMGQWGLGVANTYIGPVRDIGAGGSSFFVPYNAGNVQYIKGHVAAFSSWDLRASWSSNKDPVGNGFRLTAGVNNLFDRMPPISTNINPAAGANAGATAWRGENNTDISTYGAIGRLIYISAQLKF</sequence>
<keyword evidence="4 9" id="KW-0812">Transmembrane</keyword>
<feature type="domain" description="TonB-dependent receptor-like beta-barrel" evidence="14">
    <location>
        <begin position="394"/>
        <end position="965"/>
    </location>
</feature>
<feature type="region of interest" description="Disordered" evidence="12">
    <location>
        <begin position="107"/>
        <end position="127"/>
    </location>
</feature>
<comment type="subcellular location">
    <subcellularLocation>
        <location evidence="1 9">Cell outer membrane</location>
        <topology evidence="1 9">Multi-pass membrane protein</topology>
    </subcellularLocation>
</comment>
<evidence type="ECO:0000256" key="2">
    <source>
        <dbReference type="ARBA" id="ARBA00022448"/>
    </source>
</evidence>
<keyword evidence="17" id="KW-1185">Reference proteome</keyword>
<comment type="similarity">
    <text evidence="9 11">Belongs to the TonB-dependent receptor family.</text>
</comment>
<feature type="signal peptide" evidence="13">
    <location>
        <begin position="1"/>
        <end position="31"/>
    </location>
</feature>
<dbReference type="Pfam" id="PF07715">
    <property type="entry name" value="Plug"/>
    <property type="match status" value="1"/>
</dbReference>
<dbReference type="Pfam" id="PF00593">
    <property type="entry name" value="TonB_dep_Rec_b-barrel"/>
    <property type="match status" value="1"/>
</dbReference>
<keyword evidence="8 9" id="KW-0998">Cell outer membrane</keyword>
<evidence type="ECO:0000256" key="3">
    <source>
        <dbReference type="ARBA" id="ARBA00022452"/>
    </source>
</evidence>
<name>A0A5B8LLI2_9SPHN</name>
<evidence type="ECO:0000256" key="8">
    <source>
        <dbReference type="ARBA" id="ARBA00023237"/>
    </source>
</evidence>
<dbReference type="AlphaFoldDB" id="A0A5B8LLI2"/>
<feature type="domain" description="TonB-dependent receptor plug" evidence="15">
    <location>
        <begin position="74"/>
        <end position="192"/>
    </location>
</feature>
<evidence type="ECO:0000259" key="14">
    <source>
        <dbReference type="Pfam" id="PF00593"/>
    </source>
</evidence>
<dbReference type="Proteomes" id="UP000315673">
    <property type="component" value="Chromosome"/>
</dbReference>
<dbReference type="OrthoDB" id="7051241at2"/>
<protein>
    <submittedName>
        <fullName evidence="16">TonB-dependent receptor</fullName>
    </submittedName>
</protein>
<keyword evidence="5 13" id="KW-0732">Signal</keyword>
<dbReference type="GO" id="GO:0009279">
    <property type="term" value="C:cell outer membrane"/>
    <property type="evidence" value="ECO:0007669"/>
    <property type="project" value="UniProtKB-SubCell"/>
</dbReference>
<evidence type="ECO:0000256" key="7">
    <source>
        <dbReference type="ARBA" id="ARBA00023136"/>
    </source>
</evidence>
<keyword evidence="7 9" id="KW-0472">Membrane</keyword>
<evidence type="ECO:0000256" key="6">
    <source>
        <dbReference type="ARBA" id="ARBA00023077"/>
    </source>
</evidence>
<dbReference type="InterPro" id="IPR000531">
    <property type="entry name" value="Beta-barrel_TonB"/>
</dbReference>
<dbReference type="Gene3D" id="2.170.130.10">
    <property type="entry name" value="TonB-dependent receptor, plug domain"/>
    <property type="match status" value="1"/>
</dbReference>
<reference evidence="16 17" key="1">
    <citation type="submission" date="2019-07" db="EMBL/GenBank/DDBJ databases">
        <title>Full genome sequence of Sphingomonas sp. 4R-6-7(HKS19).</title>
        <authorList>
            <person name="Im W.-T."/>
        </authorList>
    </citation>
    <scope>NUCLEOTIDE SEQUENCE [LARGE SCALE GENOMIC DNA]</scope>
    <source>
        <strain evidence="16 17">HKS19</strain>
    </source>
</reference>
<proteinExistence type="inferred from homology"/>
<keyword evidence="3 9" id="KW-1134">Transmembrane beta strand</keyword>
<keyword evidence="16" id="KW-0675">Receptor</keyword>
<accession>A0A5B8LLI2</accession>
<dbReference type="Gene3D" id="2.40.170.20">
    <property type="entry name" value="TonB-dependent receptor, beta-barrel domain"/>
    <property type="match status" value="1"/>
</dbReference>
<keyword evidence="2 9" id="KW-0813">Transport</keyword>
<dbReference type="KEGG" id="spai:FPZ24_10780"/>
<dbReference type="PANTHER" id="PTHR47234:SF2">
    <property type="entry name" value="TONB-DEPENDENT RECEPTOR"/>
    <property type="match status" value="1"/>
</dbReference>
<dbReference type="InterPro" id="IPR012910">
    <property type="entry name" value="Plug_dom"/>
</dbReference>
<evidence type="ECO:0000256" key="10">
    <source>
        <dbReference type="PROSITE-ProRule" id="PRU10144"/>
    </source>
</evidence>
<evidence type="ECO:0000256" key="4">
    <source>
        <dbReference type="ARBA" id="ARBA00022692"/>
    </source>
</evidence>
<evidence type="ECO:0000256" key="9">
    <source>
        <dbReference type="PROSITE-ProRule" id="PRU01360"/>
    </source>
</evidence>
<dbReference type="PANTHER" id="PTHR47234">
    <property type="match status" value="1"/>
</dbReference>
<evidence type="ECO:0000259" key="15">
    <source>
        <dbReference type="Pfam" id="PF07715"/>
    </source>
</evidence>
<evidence type="ECO:0000256" key="5">
    <source>
        <dbReference type="ARBA" id="ARBA00022729"/>
    </source>
</evidence>
<feature type="chain" id="PRO_5023085973" evidence="13">
    <location>
        <begin position="32"/>
        <end position="1015"/>
    </location>
</feature>
<gene>
    <name evidence="16" type="ORF">FPZ24_10780</name>
</gene>
<dbReference type="PROSITE" id="PS52016">
    <property type="entry name" value="TONB_DEPENDENT_REC_3"/>
    <property type="match status" value="1"/>
</dbReference>
<evidence type="ECO:0000256" key="12">
    <source>
        <dbReference type="SAM" id="MobiDB-lite"/>
    </source>
</evidence>
<evidence type="ECO:0000256" key="13">
    <source>
        <dbReference type="SAM" id="SignalP"/>
    </source>
</evidence>
<evidence type="ECO:0000313" key="16">
    <source>
        <dbReference type="EMBL" id="QDZ07910.1"/>
    </source>
</evidence>
<dbReference type="InterPro" id="IPR037066">
    <property type="entry name" value="Plug_dom_sf"/>
</dbReference>
<dbReference type="PROSITE" id="PS01156">
    <property type="entry name" value="TONB_DEPENDENT_REC_2"/>
    <property type="match status" value="1"/>
</dbReference>
<organism evidence="16 17">
    <name type="scientific">Sphingomonas panacisoli</name>
    <dbReference type="NCBI Taxonomy" id="1813879"/>
    <lineage>
        <taxon>Bacteria</taxon>
        <taxon>Pseudomonadati</taxon>
        <taxon>Pseudomonadota</taxon>
        <taxon>Alphaproteobacteria</taxon>
        <taxon>Sphingomonadales</taxon>
        <taxon>Sphingomonadaceae</taxon>
        <taxon>Sphingomonas</taxon>
    </lineage>
</organism>
<feature type="compositionally biased region" description="Low complexity" evidence="12">
    <location>
        <begin position="40"/>
        <end position="59"/>
    </location>
</feature>
<dbReference type="InterPro" id="IPR039426">
    <property type="entry name" value="TonB-dep_rcpt-like"/>
</dbReference>
<evidence type="ECO:0000256" key="1">
    <source>
        <dbReference type="ARBA" id="ARBA00004571"/>
    </source>
</evidence>
<evidence type="ECO:0000313" key="17">
    <source>
        <dbReference type="Proteomes" id="UP000315673"/>
    </source>
</evidence>
<keyword evidence="6 11" id="KW-0798">TonB box</keyword>